<dbReference type="InParanoid" id="E4WY34"/>
<evidence type="ECO:0000256" key="1">
    <source>
        <dbReference type="ARBA" id="ARBA00008045"/>
    </source>
</evidence>
<dbReference type="EMBL" id="FN654301">
    <property type="protein sequence ID" value="CBY31387.1"/>
    <property type="molecule type" value="Genomic_DNA"/>
</dbReference>
<accession>E4WY34</accession>
<protein>
    <recommendedName>
        <fullName evidence="5">Prefoldin subunit 2</fullName>
    </recommendedName>
</protein>
<dbReference type="EMBL" id="FN653018">
    <property type="protein sequence ID" value="CBY22278.1"/>
    <property type="molecule type" value="Genomic_DNA"/>
</dbReference>
<dbReference type="GO" id="GO:0016272">
    <property type="term" value="C:prefoldin complex"/>
    <property type="evidence" value="ECO:0007669"/>
    <property type="project" value="InterPro"/>
</dbReference>
<dbReference type="OrthoDB" id="29646at2759"/>
<dbReference type="GO" id="GO:0006457">
    <property type="term" value="P:protein folding"/>
    <property type="evidence" value="ECO:0007669"/>
    <property type="project" value="InterPro"/>
</dbReference>
<comment type="subunit">
    <text evidence="4">Heterohexamer of two PFD-alpha type and four PFD-beta type subunits. Component of the PAQosome complex which is responsible for the biogenesis of several protein complexes and which consists of R2TP complex members RUVBL1, RUVBL2, RPAP3 and PIH1D1, URI complex members PFDN2, PFDN6, PDRG1, UXT and URI1 as well as ASDURF, POLR2E and DNAAF10/WDR92. Interacts with URI1; the interaction is phosphorylation-dependent and occurs in a growth-dependent manner.</text>
</comment>
<evidence type="ECO:0000256" key="3">
    <source>
        <dbReference type="ARBA" id="ARBA00024667"/>
    </source>
</evidence>
<evidence type="ECO:0000313" key="7">
    <source>
        <dbReference type="EMBL" id="CBY31387.1"/>
    </source>
</evidence>
<sequence>MTSEAPSKEEIVQHFQNLCGQQRQMQGKLAELRQEKGEHELVAATLKDADSDRKAWRLVGGVLTERTVGEILPALEEQVKGLADIMEKIQTAMNEKAKEITEYREKHQIMVKGMAASGPATGSGQGKSGVLVQ</sequence>
<dbReference type="FunCoup" id="E4WY34">
    <property type="interactions" value="227"/>
</dbReference>
<evidence type="ECO:0000313" key="8">
    <source>
        <dbReference type="Proteomes" id="UP000001307"/>
    </source>
</evidence>
<organism evidence="6">
    <name type="scientific">Oikopleura dioica</name>
    <name type="common">Tunicate</name>
    <dbReference type="NCBI Taxonomy" id="34765"/>
    <lineage>
        <taxon>Eukaryota</taxon>
        <taxon>Metazoa</taxon>
        <taxon>Chordata</taxon>
        <taxon>Tunicata</taxon>
        <taxon>Appendicularia</taxon>
        <taxon>Copelata</taxon>
        <taxon>Oikopleuridae</taxon>
        <taxon>Oikopleura</taxon>
    </lineage>
</organism>
<dbReference type="InterPro" id="IPR027235">
    <property type="entry name" value="PFD2"/>
</dbReference>
<comment type="function">
    <text evidence="3">Binds specifically to cytosolic chaperonin (c-CPN) and transfers target proteins to it. Binds to nascent polypeptide chain and promotes folding in an environment in which there are many competing pathways for nonnative proteins.</text>
</comment>
<keyword evidence="8" id="KW-1185">Reference proteome</keyword>
<dbReference type="Pfam" id="PF01920">
    <property type="entry name" value="Prefoldin_2"/>
    <property type="match status" value="1"/>
</dbReference>
<dbReference type="InterPro" id="IPR002777">
    <property type="entry name" value="PFD_beta-like"/>
</dbReference>
<dbReference type="GO" id="GO:0051082">
    <property type="term" value="F:unfolded protein binding"/>
    <property type="evidence" value="ECO:0007669"/>
    <property type="project" value="InterPro"/>
</dbReference>
<dbReference type="Proteomes" id="UP000011014">
    <property type="component" value="Unassembled WGS sequence"/>
</dbReference>
<dbReference type="AlphaFoldDB" id="E4WY34"/>
<dbReference type="SUPFAM" id="SSF46579">
    <property type="entry name" value="Prefoldin"/>
    <property type="match status" value="1"/>
</dbReference>
<gene>
    <name evidence="6" type="ORF">GSOID_T00011833001</name>
    <name evidence="7" type="ORF">GSOID_T00025290001</name>
</gene>
<evidence type="ECO:0000256" key="4">
    <source>
        <dbReference type="ARBA" id="ARBA00066061"/>
    </source>
</evidence>
<reference evidence="6" key="1">
    <citation type="journal article" date="2010" name="Science">
        <title>Plasticity of animal genome architecture unmasked by rapid evolution of a pelagic tunicate.</title>
        <authorList>
            <person name="Denoeud F."/>
            <person name="Henriet S."/>
            <person name="Mungpakdee S."/>
            <person name="Aury J.M."/>
            <person name="Da Silva C."/>
            <person name="Brinkmann H."/>
            <person name="Mikhaleva J."/>
            <person name="Olsen L.C."/>
            <person name="Jubin C."/>
            <person name="Canestro C."/>
            <person name="Bouquet J.M."/>
            <person name="Danks G."/>
            <person name="Poulain J."/>
            <person name="Campsteijn C."/>
            <person name="Adamski M."/>
            <person name="Cross I."/>
            <person name="Yadetie F."/>
            <person name="Muffato M."/>
            <person name="Louis A."/>
            <person name="Butcher S."/>
            <person name="Tsagkogeorga G."/>
            <person name="Konrad A."/>
            <person name="Singh S."/>
            <person name="Jensen M.F."/>
            <person name="Cong E.H."/>
            <person name="Eikeseth-Otteraa H."/>
            <person name="Noel B."/>
            <person name="Anthouard V."/>
            <person name="Porcel B.M."/>
            <person name="Kachouri-Lafond R."/>
            <person name="Nishino A."/>
            <person name="Ugolini M."/>
            <person name="Chourrout P."/>
            <person name="Nishida H."/>
            <person name="Aasland R."/>
            <person name="Huzurbazar S."/>
            <person name="Westhof E."/>
            <person name="Delsuc F."/>
            <person name="Lehrach H."/>
            <person name="Reinhardt R."/>
            <person name="Weissenbach J."/>
            <person name="Roy S.W."/>
            <person name="Artiguenave F."/>
            <person name="Postlethwait J.H."/>
            <person name="Manak J.R."/>
            <person name="Thompson E.M."/>
            <person name="Jaillon O."/>
            <person name="Du Pasquier L."/>
            <person name="Boudinot P."/>
            <person name="Liberles D.A."/>
            <person name="Volff J.N."/>
            <person name="Philippe H."/>
            <person name="Lenhard B."/>
            <person name="Roest Crollius H."/>
            <person name="Wincker P."/>
            <person name="Chourrout D."/>
        </authorList>
    </citation>
    <scope>NUCLEOTIDE SEQUENCE [LARGE SCALE GENOMIC DNA]</scope>
</reference>
<dbReference type="FunFam" id="1.10.287.370:FF:000002">
    <property type="entry name" value="Prefoldin subunit 2"/>
    <property type="match status" value="1"/>
</dbReference>
<dbReference type="PANTHER" id="PTHR13303">
    <property type="entry name" value="PREFOLDIN SUBUNIT 2"/>
    <property type="match status" value="1"/>
</dbReference>
<keyword evidence="2" id="KW-0143">Chaperone</keyword>
<comment type="similarity">
    <text evidence="1">Belongs to the prefoldin subunit beta family.</text>
</comment>
<dbReference type="Gene3D" id="1.10.287.370">
    <property type="match status" value="1"/>
</dbReference>
<evidence type="ECO:0000256" key="5">
    <source>
        <dbReference type="ARBA" id="ARBA00067448"/>
    </source>
</evidence>
<evidence type="ECO:0000256" key="2">
    <source>
        <dbReference type="ARBA" id="ARBA00023186"/>
    </source>
</evidence>
<dbReference type="InterPro" id="IPR009053">
    <property type="entry name" value="Prefoldin"/>
</dbReference>
<name>E4WY34_OIKDI</name>
<evidence type="ECO:0000313" key="6">
    <source>
        <dbReference type="EMBL" id="CBY22278.1"/>
    </source>
</evidence>
<dbReference type="CDD" id="cd23163">
    <property type="entry name" value="Prefoldin_2"/>
    <property type="match status" value="1"/>
</dbReference>
<proteinExistence type="inferred from homology"/>
<dbReference type="Proteomes" id="UP000001307">
    <property type="component" value="Unassembled WGS sequence"/>
</dbReference>